<protein>
    <submittedName>
        <fullName evidence="1">Uncharacterized protein</fullName>
    </submittedName>
</protein>
<keyword evidence="2" id="KW-1185">Reference proteome</keyword>
<gene>
    <name evidence="1" type="ORF">Pmani_040219</name>
</gene>
<dbReference type="Proteomes" id="UP001292094">
    <property type="component" value="Unassembled WGS sequence"/>
</dbReference>
<reference evidence="1" key="1">
    <citation type="submission" date="2023-11" db="EMBL/GenBank/DDBJ databases">
        <title>Genome assemblies of two species of porcelain crab, Petrolisthes cinctipes and Petrolisthes manimaculis (Anomura: Porcellanidae).</title>
        <authorList>
            <person name="Angst P."/>
        </authorList>
    </citation>
    <scope>NUCLEOTIDE SEQUENCE</scope>
    <source>
        <strain evidence="1">PB745_02</strain>
        <tissue evidence="1">Gill</tissue>
    </source>
</reference>
<sequence>MEQITTTSNSPKTMFTKPHINTHCRPQIAVFEQYTAASEFIFSDVPILCKGHGGDEGRLVLRCLKVYGTPDAG</sequence>
<name>A0AAE1NB35_9EUCA</name>
<comment type="caution">
    <text evidence="1">The sequence shown here is derived from an EMBL/GenBank/DDBJ whole genome shotgun (WGS) entry which is preliminary data.</text>
</comment>
<dbReference type="EMBL" id="JAWZYT010007415">
    <property type="protein sequence ID" value="KAK4286689.1"/>
    <property type="molecule type" value="Genomic_DNA"/>
</dbReference>
<evidence type="ECO:0000313" key="2">
    <source>
        <dbReference type="Proteomes" id="UP001292094"/>
    </source>
</evidence>
<organism evidence="1 2">
    <name type="scientific">Petrolisthes manimaculis</name>
    <dbReference type="NCBI Taxonomy" id="1843537"/>
    <lineage>
        <taxon>Eukaryota</taxon>
        <taxon>Metazoa</taxon>
        <taxon>Ecdysozoa</taxon>
        <taxon>Arthropoda</taxon>
        <taxon>Crustacea</taxon>
        <taxon>Multicrustacea</taxon>
        <taxon>Malacostraca</taxon>
        <taxon>Eumalacostraca</taxon>
        <taxon>Eucarida</taxon>
        <taxon>Decapoda</taxon>
        <taxon>Pleocyemata</taxon>
        <taxon>Anomura</taxon>
        <taxon>Galatheoidea</taxon>
        <taxon>Porcellanidae</taxon>
        <taxon>Petrolisthes</taxon>
    </lineage>
</organism>
<dbReference type="AlphaFoldDB" id="A0AAE1NB35"/>
<proteinExistence type="predicted"/>
<accession>A0AAE1NB35</accession>
<evidence type="ECO:0000313" key="1">
    <source>
        <dbReference type="EMBL" id="KAK4286689.1"/>
    </source>
</evidence>